<dbReference type="EMBL" id="CP016616">
    <property type="protein sequence ID" value="ANY80632.1"/>
    <property type="molecule type" value="Genomic_DNA"/>
</dbReference>
<sequence length="108" mass="11449">MSDLLSLSCPPQPSHGRDGRFLSGHPGPGRPIGLRNRFSKSFLADIMASWEKHGGTVLDRLAETDPATYVRVCASVAGSGMPRARAVVIGPEFDDVANDPKSDPTGDC</sequence>
<gene>
    <name evidence="2" type="ORF">BB934_22355</name>
</gene>
<evidence type="ECO:0000313" key="2">
    <source>
        <dbReference type="EMBL" id="ANY80632.1"/>
    </source>
</evidence>
<organism evidence="2">
    <name type="scientific">Microvirga ossetica</name>
    <dbReference type="NCBI Taxonomy" id="1882682"/>
    <lineage>
        <taxon>Bacteria</taxon>
        <taxon>Pseudomonadati</taxon>
        <taxon>Pseudomonadota</taxon>
        <taxon>Alphaproteobacteria</taxon>
        <taxon>Hyphomicrobiales</taxon>
        <taxon>Methylobacteriaceae</taxon>
        <taxon>Microvirga</taxon>
    </lineage>
</organism>
<dbReference type="OrthoDB" id="2086138at2"/>
<protein>
    <submittedName>
        <fullName evidence="2">Uncharacterized protein</fullName>
    </submittedName>
</protein>
<feature type="region of interest" description="Disordered" evidence="1">
    <location>
        <begin position="1"/>
        <end position="31"/>
    </location>
</feature>
<dbReference type="AlphaFoldDB" id="A0A1B2ELD0"/>
<accession>A0A1B2ELD0</accession>
<dbReference type="KEGG" id="moc:BB934_22355"/>
<proteinExistence type="predicted"/>
<reference evidence="2" key="1">
    <citation type="submission" date="2016-07" db="EMBL/GenBank/DDBJ databases">
        <title>Microvirga ossetica sp. nov. a new species of rhizobia isolated from root nodules of the legume species Vicia alpestris Steven originated from North Ossetia region in the Caucasus.</title>
        <authorList>
            <person name="Safronova V.I."/>
            <person name="Kuznetsova I.G."/>
            <person name="Sazanova A.L."/>
            <person name="Belimov A."/>
            <person name="Andronov E."/>
            <person name="Osledkin Y.S."/>
            <person name="Onishchuk O.P."/>
            <person name="Kurchak O.N."/>
            <person name="Shaposhnikov A.I."/>
            <person name="Willems A."/>
            <person name="Tikhonovich I.A."/>
        </authorList>
    </citation>
    <scope>NUCLEOTIDE SEQUENCE [LARGE SCALE GENOMIC DNA]</scope>
    <source>
        <strain evidence="2">V5/3M</strain>
    </source>
</reference>
<dbReference type="RefSeq" id="WP_099511666.1">
    <property type="nucleotide sequence ID" value="NZ_CP016616.1"/>
</dbReference>
<evidence type="ECO:0000256" key="1">
    <source>
        <dbReference type="SAM" id="MobiDB-lite"/>
    </source>
</evidence>
<name>A0A1B2ELD0_9HYPH</name>